<dbReference type="InterPro" id="IPR036388">
    <property type="entry name" value="WH-like_DNA-bd_sf"/>
</dbReference>
<dbReference type="InterPro" id="IPR000835">
    <property type="entry name" value="HTH_MarR-typ"/>
</dbReference>
<dbReference type="PANTHER" id="PTHR33164">
    <property type="entry name" value="TRANSCRIPTIONAL REGULATOR, MARR FAMILY"/>
    <property type="match status" value="1"/>
</dbReference>
<evidence type="ECO:0000259" key="1">
    <source>
        <dbReference type="PROSITE" id="PS50995"/>
    </source>
</evidence>
<dbReference type="PANTHER" id="PTHR33164:SF43">
    <property type="entry name" value="HTH-TYPE TRANSCRIPTIONAL REPRESSOR YETL"/>
    <property type="match status" value="1"/>
</dbReference>
<evidence type="ECO:0000313" key="2">
    <source>
        <dbReference type="EMBL" id="SKB27504.1"/>
    </source>
</evidence>
<gene>
    <name evidence="2" type="ORF">SAMN05660349_00241</name>
</gene>
<keyword evidence="3" id="KW-1185">Reference proteome</keyword>
<organism evidence="2 3">
    <name type="scientific">Parabacteroides chartae</name>
    <dbReference type="NCBI Taxonomy" id="1037355"/>
    <lineage>
        <taxon>Bacteria</taxon>
        <taxon>Pseudomonadati</taxon>
        <taxon>Bacteroidota</taxon>
        <taxon>Bacteroidia</taxon>
        <taxon>Bacteroidales</taxon>
        <taxon>Tannerellaceae</taxon>
        <taxon>Parabacteroides</taxon>
    </lineage>
</organism>
<name>A0A1T4ZXK1_9BACT</name>
<dbReference type="CDD" id="cd00090">
    <property type="entry name" value="HTH_ARSR"/>
    <property type="match status" value="1"/>
</dbReference>
<dbReference type="Proteomes" id="UP000190852">
    <property type="component" value="Unassembled WGS sequence"/>
</dbReference>
<accession>A0A1T4ZXK1</accession>
<dbReference type="InterPro" id="IPR011991">
    <property type="entry name" value="ArsR-like_HTH"/>
</dbReference>
<reference evidence="3" key="1">
    <citation type="submission" date="2017-02" db="EMBL/GenBank/DDBJ databases">
        <authorList>
            <person name="Varghese N."/>
            <person name="Submissions S."/>
        </authorList>
    </citation>
    <scope>NUCLEOTIDE SEQUENCE [LARGE SCALE GENOMIC DNA]</scope>
    <source>
        <strain evidence="3">DSM 24967</strain>
    </source>
</reference>
<protein>
    <submittedName>
        <fullName evidence="2">MarR family protein</fullName>
    </submittedName>
</protein>
<feature type="domain" description="HTH marR-type" evidence="1">
    <location>
        <begin position="1"/>
        <end position="117"/>
    </location>
</feature>
<dbReference type="InterPro" id="IPR036390">
    <property type="entry name" value="WH_DNA-bd_sf"/>
</dbReference>
<dbReference type="SMART" id="SM00347">
    <property type="entry name" value="HTH_MARR"/>
    <property type="match status" value="1"/>
</dbReference>
<dbReference type="InterPro" id="IPR039422">
    <property type="entry name" value="MarR/SlyA-like"/>
</dbReference>
<proteinExistence type="predicted"/>
<dbReference type="Pfam" id="PF12802">
    <property type="entry name" value="MarR_2"/>
    <property type="match status" value="1"/>
</dbReference>
<dbReference type="SUPFAM" id="SSF46785">
    <property type="entry name" value="Winged helix' DNA-binding domain"/>
    <property type="match status" value="1"/>
</dbReference>
<dbReference type="Gene3D" id="1.10.10.10">
    <property type="entry name" value="Winged helix-like DNA-binding domain superfamily/Winged helix DNA-binding domain"/>
    <property type="match status" value="1"/>
</dbReference>
<dbReference type="PRINTS" id="PR00598">
    <property type="entry name" value="HTHMARR"/>
</dbReference>
<dbReference type="GO" id="GO:0006950">
    <property type="term" value="P:response to stress"/>
    <property type="evidence" value="ECO:0007669"/>
    <property type="project" value="TreeGrafter"/>
</dbReference>
<sequence length="117" mass="13099">MDTLCLIRDIYRSIGDFEANFQQTHDLCLNEGMLLCTLQKGKLSSGEIAAALGLTHSNASKVIKSVEDKGLVDRVLGDKDKRQMYFSLSEKGKKRLSSIKCDRVEIPELLKNVLPKE</sequence>
<dbReference type="AlphaFoldDB" id="A0A1T4ZXK1"/>
<evidence type="ECO:0000313" key="3">
    <source>
        <dbReference type="Proteomes" id="UP000190852"/>
    </source>
</evidence>
<dbReference type="GO" id="GO:0003700">
    <property type="term" value="F:DNA-binding transcription factor activity"/>
    <property type="evidence" value="ECO:0007669"/>
    <property type="project" value="InterPro"/>
</dbReference>
<dbReference type="EMBL" id="FUYQ01000001">
    <property type="protein sequence ID" value="SKB27504.1"/>
    <property type="molecule type" value="Genomic_DNA"/>
</dbReference>
<dbReference type="RefSeq" id="WP_079681993.1">
    <property type="nucleotide sequence ID" value="NZ_FUYQ01000001.1"/>
</dbReference>
<dbReference type="PROSITE" id="PS50995">
    <property type="entry name" value="HTH_MARR_2"/>
    <property type="match status" value="1"/>
</dbReference>